<accession>A0A444Q3M8</accession>
<dbReference type="Gene3D" id="3.30.370.10">
    <property type="entry name" value="Barstar-like"/>
    <property type="match status" value="1"/>
</dbReference>
<comment type="caution">
    <text evidence="1">The sequence shown here is derived from an EMBL/GenBank/DDBJ whole genome shotgun (WGS) entry which is preliminary data.</text>
</comment>
<dbReference type="RefSeq" id="WP_128499989.1">
    <property type="nucleotide sequence ID" value="NZ_RZNC01000006.1"/>
</dbReference>
<dbReference type="Proteomes" id="UP000288603">
    <property type="component" value="Unassembled WGS sequence"/>
</dbReference>
<organism evidence="1 2">
    <name type="scientific">Labedella populi</name>
    <dbReference type="NCBI Taxonomy" id="2498850"/>
    <lineage>
        <taxon>Bacteria</taxon>
        <taxon>Bacillati</taxon>
        <taxon>Actinomycetota</taxon>
        <taxon>Actinomycetes</taxon>
        <taxon>Micrococcales</taxon>
        <taxon>Microbacteriaceae</taxon>
        <taxon>Labedella</taxon>
    </lineage>
</organism>
<dbReference type="OrthoDB" id="4793808at2"/>
<dbReference type="EMBL" id="RZNC01000006">
    <property type="protein sequence ID" value="RWZ58455.1"/>
    <property type="molecule type" value="Genomic_DNA"/>
</dbReference>
<keyword evidence="2" id="KW-1185">Reference proteome</keyword>
<gene>
    <name evidence="1" type="ORF">ELQ92_14205</name>
</gene>
<evidence type="ECO:0000313" key="2">
    <source>
        <dbReference type="Proteomes" id="UP000288603"/>
    </source>
</evidence>
<name>A0A444Q3M8_9MICO</name>
<reference evidence="1 2" key="1">
    <citation type="submission" date="2018-12" db="EMBL/GenBank/DDBJ databases">
        <authorList>
            <person name="Li F."/>
        </authorList>
    </citation>
    <scope>NUCLEOTIDE SEQUENCE [LARGE SCALE GENOMIC DNA]</scope>
    <source>
        <strain evidence="1 2">8H24J-4-2</strain>
    </source>
</reference>
<dbReference type="AlphaFoldDB" id="A0A444Q3M8"/>
<evidence type="ECO:0000313" key="1">
    <source>
        <dbReference type="EMBL" id="RWZ58455.1"/>
    </source>
</evidence>
<dbReference type="InterPro" id="IPR035905">
    <property type="entry name" value="Barstar-like_sf"/>
</dbReference>
<sequence>MTVSLQLDGGRITGIESFYDEVNRVFMAGETWTLAASLDALDDLLRGGYGTLHGVDTARLGWTDSESSRRALGREATIAYYAAKLDNPAYDGARARSAIAELEAGRGQTYADIVIEIFAGHPAIELVLS</sequence>
<proteinExistence type="predicted"/>
<protein>
    <submittedName>
        <fullName evidence="1">Ribonuclease inhibitor</fullName>
    </submittedName>
</protein>